<gene>
    <name evidence="3" type="ORF">VAZ01S_056_00360</name>
</gene>
<dbReference type="eggNOG" id="COG5492">
    <property type="taxonomic scope" value="Bacteria"/>
</dbReference>
<keyword evidence="1" id="KW-0472">Membrane</keyword>
<name>U3C6D4_9VIBR</name>
<evidence type="ECO:0000313" key="3">
    <source>
        <dbReference type="EMBL" id="GAD76954.1"/>
    </source>
</evidence>
<dbReference type="STRING" id="1219077.VAZ01S_056_00360"/>
<protein>
    <recommendedName>
        <fullName evidence="2">BIG2 domain-containing protein</fullName>
    </recommendedName>
</protein>
<feature type="transmembrane region" description="Helical" evidence="1">
    <location>
        <begin position="7"/>
        <end position="23"/>
    </location>
</feature>
<comment type="caution">
    <text evidence="3">The sequence shown here is derived from an EMBL/GenBank/DDBJ whole genome shotgun (WGS) entry which is preliminary data.</text>
</comment>
<dbReference type="EMBL" id="BATL01000056">
    <property type="protein sequence ID" value="GAD76954.1"/>
    <property type="molecule type" value="Genomic_DNA"/>
</dbReference>
<dbReference type="Gene3D" id="2.60.40.1080">
    <property type="match status" value="4"/>
</dbReference>
<sequence>MVWLIRLFKIYIIIPMFFITLIGCNKNESFNDNNGSNNDGSVTPELVSISLVLEGDNKIPVGLNGYVKALATFSDNTVENVSADVQWHSSNNAFTPNGLTNVAHQRFKAHQQENNQADIHATLGSIRSDNVITLFVSEAVVEAINITPPTMSIPAGLEGQFYVHASLSDHRILDLTSETEVVWTADKQPVDYGRVSPSEEQIGNSLLIQANLDIHGKNLESQSTLYVSDLSVQNIRIELLDGEVWNNELAASEAREIAAIAIMSDGTEERLSNEKVDWSTSNDAISLLRDNARVFVVGQQGDRAAEVLANMANLQAVEPFYVYKQRDPVGVVLATEETLRKGESMSLRFVAKGSDGVLAELTHSPSTIWSLSDTTYGHMEGNKLVAIPPEGYQNDLSYPESLTVTVTAKNGSLNSSYEVELVDSSVSTIILSPSYSTKLNYGEQLQMEAFATYSDGITVNITDNPLMNWSTPDAKNAYFSNIKKGLLMTGDAEIFSVTGQFSLLPDKSPSITVEVDDKVPVSIQLTPTQNFSVGLPIQLTTSMVYDDSSTEQLPAETADLFLNVEAWDGEENSTPSISNDGIFYATTAGTVRIKAVKEFANSDLILETTTQDIIIQAPKMTSNLVVYPKEVNLTPSQSQLLSVYRVSVDGSRTLVPPALLSYQFSGPVPLGLDINSNEGKIIAGATEGNTTLIVTDKTLTSEETVDGEIPTESLSVIIHENALESISIKVSDGQKLIPGQKLALSAEGHYEDGSSKLLDTASITWSANFSPESSAYALKDNARLVAVEPGVGNVVATYKAFPNLSSSSYPIEIVNESITSLRISPDIEELVDGFYQTFEAIAVTNTGLDVKLESGQVQWEIKEGSDNVSGAVSMDGSYLVQGTGLGSATIEASIITGAFPEGSILNEKAEDDFKVVESDVNNLIISPLDGESVIINYEYSLKATAIKENGDLIDATNLVIFSSSDEGNSVINNSNKTIMFTQASANQVTITATPNGDSLGNYNSDATSNLTVVKPKVLGIMVLPESAAVKNGETIQLEAWAYYTYDQAPQNVTDSVEWQVVEAVGATVDNGAVTGKDRVGTVHVQAIDDDGNIGQSTISVDFTPKMCGSGVDDTDKNNGSGACIKVASDKSTGNWLTNTPSYNVLERLGYKQIQIADAANDSGKTFLEKNKGYALLVQDGLGVISPPDSLPNGQDYGEMGQFDRYCKHLAEMNFAGRSNWQRPLSFELESFFKHAVSANETNIFDMKTIFGWYIAHDYNAKDQYEDSNYYAGYRFQITGGITAATKNQAISSSCISHTP</sequence>
<dbReference type="SMART" id="SM00635">
    <property type="entry name" value="BID_2"/>
    <property type="match status" value="3"/>
</dbReference>
<keyword evidence="1" id="KW-0812">Transmembrane</keyword>
<feature type="domain" description="BIG2" evidence="2">
    <location>
        <begin position="817"/>
        <end position="904"/>
    </location>
</feature>
<proteinExistence type="predicted"/>
<dbReference type="PROSITE" id="PS51257">
    <property type="entry name" value="PROKAR_LIPOPROTEIN"/>
    <property type="match status" value="1"/>
</dbReference>
<accession>U3C6D4</accession>
<organism evidence="3 4">
    <name type="scientific">Vibrio azureus NBRC 104587</name>
    <dbReference type="NCBI Taxonomy" id="1219077"/>
    <lineage>
        <taxon>Bacteria</taxon>
        <taxon>Pseudomonadati</taxon>
        <taxon>Pseudomonadota</taxon>
        <taxon>Gammaproteobacteria</taxon>
        <taxon>Vibrionales</taxon>
        <taxon>Vibrionaceae</taxon>
        <taxon>Vibrio</taxon>
    </lineage>
</organism>
<keyword evidence="1" id="KW-1133">Transmembrane helix</keyword>
<feature type="domain" description="BIG2" evidence="2">
    <location>
        <begin position="919"/>
        <end position="1004"/>
    </location>
</feature>
<feature type="domain" description="BIG2" evidence="2">
    <location>
        <begin position="1016"/>
        <end position="1098"/>
    </location>
</feature>
<evidence type="ECO:0000259" key="2">
    <source>
        <dbReference type="SMART" id="SM00635"/>
    </source>
</evidence>
<reference evidence="3 4" key="1">
    <citation type="submission" date="2013-09" db="EMBL/GenBank/DDBJ databases">
        <title>Whole genome shotgun sequence of Vibrio azureus NBRC 104587.</title>
        <authorList>
            <person name="Isaki S."/>
            <person name="Hosoyama A."/>
            <person name="Numata M."/>
            <person name="Hashimoto M."/>
            <person name="Hosoyama Y."/>
            <person name="Tsuchikane K."/>
            <person name="Noguchi M."/>
            <person name="Hirakata S."/>
            <person name="Ichikawa N."/>
            <person name="Ohji S."/>
            <person name="Yamazoe A."/>
            <person name="Fujita N."/>
        </authorList>
    </citation>
    <scope>NUCLEOTIDE SEQUENCE [LARGE SCALE GENOMIC DNA]</scope>
    <source>
        <strain evidence="3 4">NBRC 104587</strain>
    </source>
</reference>
<evidence type="ECO:0000313" key="4">
    <source>
        <dbReference type="Proteomes" id="UP000016567"/>
    </source>
</evidence>
<evidence type="ECO:0000256" key="1">
    <source>
        <dbReference type="SAM" id="Phobius"/>
    </source>
</evidence>
<keyword evidence="4" id="KW-1185">Reference proteome</keyword>
<dbReference type="Proteomes" id="UP000016567">
    <property type="component" value="Unassembled WGS sequence"/>
</dbReference>
<dbReference type="InterPro" id="IPR003343">
    <property type="entry name" value="Big_2"/>
</dbReference>